<organism evidence="2 3">
    <name type="scientific">Calycina marina</name>
    <dbReference type="NCBI Taxonomy" id="1763456"/>
    <lineage>
        <taxon>Eukaryota</taxon>
        <taxon>Fungi</taxon>
        <taxon>Dikarya</taxon>
        <taxon>Ascomycota</taxon>
        <taxon>Pezizomycotina</taxon>
        <taxon>Leotiomycetes</taxon>
        <taxon>Helotiales</taxon>
        <taxon>Pezizellaceae</taxon>
        <taxon>Calycina</taxon>
    </lineage>
</organism>
<keyword evidence="3" id="KW-1185">Reference proteome</keyword>
<evidence type="ECO:0000313" key="3">
    <source>
        <dbReference type="Proteomes" id="UP000887226"/>
    </source>
</evidence>
<dbReference type="AlphaFoldDB" id="A0A9P7Z3U0"/>
<dbReference type="OrthoDB" id="10632508at2759"/>
<dbReference type="EMBL" id="MU253882">
    <property type="protein sequence ID" value="KAG9244810.1"/>
    <property type="molecule type" value="Genomic_DNA"/>
</dbReference>
<comment type="caution">
    <text evidence="2">The sequence shown here is derived from an EMBL/GenBank/DDBJ whole genome shotgun (WGS) entry which is preliminary data.</text>
</comment>
<feature type="non-terminal residue" evidence="2">
    <location>
        <position position="1"/>
    </location>
</feature>
<gene>
    <name evidence="2" type="ORF">BJ878DRAFT_396797</name>
</gene>
<reference evidence="2" key="1">
    <citation type="journal article" date="2021" name="IMA Fungus">
        <title>Genomic characterization of three marine fungi, including Emericellopsis atlantica sp. nov. with signatures of a generalist lifestyle and marine biomass degradation.</title>
        <authorList>
            <person name="Hagestad O.C."/>
            <person name="Hou L."/>
            <person name="Andersen J.H."/>
            <person name="Hansen E.H."/>
            <person name="Altermark B."/>
            <person name="Li C."/>
            <person name="Kuhnert E."/>
            <person name="Cox R.J."/>
            <person name="Crous P.W."/>
            <person name="Spatafora J.W."/>
            <person name="Lail K."/>
            <person name="Amirebrahimi M."/>
            <person name="Lipzen A."/>
            <person name="Pangilinan J."/>
            <person name="Andreopoulos W."/>
            <person name="Hayes R.D."/>
            <person name="Ng V."/>
            <person name="Grigoriev I.V."/>
            <person name="Jackson S.A."/>
            <person name="Sutton T.D.S."/>
            <person name="Dobson A.D.W."/>
            <person name="Rama T."/>
        </authorList>
    </citation>
    <scope>NUCLEOTIDE SEQUENCE</scope>
    <source>
        <strain evidence="2">TRa3180A</strain>
    </source>
</reference>
<feature type="compositionally biased region" description="Polar residues" evidence="1">
    <location>
        <begin position="41"/>
        <end position="51"/>
    </location>
</feature>
<name>A0A9P7Z3U0_9HELO</name>
<evidence type="ECO:0000256" key="1">
    <source>
        <dbReference type="SAM" id="MobiDB-lite"/>
    </source>
</evidence>
<protein>
    <submittedName>
        <fullName evidence="2">Uncharacterized protein</fullName>
    </submittedName>
</protein>
<proteinExistence type="predicted"/>
<feature type="non-terminal residue" evidence="2">
    <location>
        <position position="60"/>
    </location>
</feature>
<accession>A0A9P7Z3U0</accession>
<dbReference type="Proteomes" id="UP000887226">
    <property type="component" value="Unassembled WGS sequence"/>
</dbReference>
<sequence length="60" mass="6226">SVLPPVSTGYSPVKHSPPRPTISNGSFGSATPLMIPPVASLSPSPRLQNLSPPVKHSEPE</sequence>
<evidence type="ECO:0000313" key="2">
    <source>
        <dbReference type="EMBL" id="KAG9244810.1"/>
    </source>
</evidence>
<feature type="region of interest" description="Disordered" evidence="1">
    <location>
        <begin position="1"/>
        <end position="60"/>
    </location>
</feature>